<protein>
    <recommendedName>
        <fullName evidence="4">Rubrerythrin diiron-binding domain-containing protein</fullName>
    </recommendedName>
</protein>
<evidence type="ECO:0008006" key="4">
    <source>
        <dbReference type="Google" id="ProtNLM"/>
    </source>
</evidence>
<feature type="compositionally biased region" description="Basic and acidic residues" evidence="1">
    <location>
        <begin position="1"/>
        <end position="15"/>
    </location>
</feature>
<feature type="region of interest" description="Disordered" evidence="1">
    <location>
        <begin position="1"/>
        <end position="22"/>
    </location>
</feature>
<sequence>MEEALKNTRNTERAAESTNDSTEKLQYYEVAKSYKEEAEYHRRFLTDFIEETEKSSAEILNIDK</sequence>
<dbReference type="EMBL" id="JBHSAO010000011">
    <property type="protein sequence ID" value="MFC4025148.1"/>
    <property type="molecule type" value="Genomic_DNA"/>
</dbReference>
<dbReference type="Proteomes" id="UP001595772">
    <property type="component" value="Unassembled WGS sequence"/>
</dbReference>
<organism evidence="2 3">
    <name type="scientific">Oceanobacillus longus</name>
    <dbReference type="NCBI Taxonomy" id="930120"/>
    <lineage>
        <taxon>Bacteria</taxon>
        <taxon>Bacillati</taxon>
        <taxon>Bacillota</taxon>
        <taxon>Bacilli</taxon>
        <taxon>Bacillales</taxon>
        <taxon>Bacillaceae</taxon>
        <taxon>Oceanobacillus</taxon>
    </lineage>
</organism>
<evidence type="ECO:0000313" key="3">
    <source>
        <dbReference type="Proteomes" id="UP001595772"/>
    </source>
</evidence>
<comment type="caution">
    <text evidence="2">The sequence shown here is derived from an EMBL/GenBank/DDBJ whole genome shotgun (WGS) entry which is preliminary data.</text>
</comment>
<reference evidence="3" key="1">
    <citation type="journal article" date="2019" name="Int. J. Syst. Evol. Microbiol.">
        <title>The Global Catalogue of Microorganisms (GCM) 10K type strain sequencing project: providing services to taxonomists for standard genome sequencing and annotation.</title>
        <authorList>
            <consortium name="The Broad Institute Genomics Platform"/>
            <consortium name="The Broad Institute Genome Sequencing Center for Infectious Disease"/>
            <person name="Wu L."/>
            <person name="Ma J."/>
        </authorList>
    </citation>
    <scope>NUCLEOTIDE SEQUENCE [LARGE SCALE GENOMIC DNA]</scope>
    <source>
        <strain evidence="3">IBRC-M 10703</strain>
    </source>
</reference>
<evidence type="ECO:0000313" key="2">
    <source>
        <dbReference type="EMBL" id="MFC4025148.1"/>
    </source>
</evidence>
<name>A0ABV8GZY2_9BACI</name>
<accession>A0ABV8GZY2</accession>
<evidence type="ECO:0000256" key="1">
    <source>
        <dbReference type="SAM" id="MobiDB-lite"/>
    </source>
</evidence>
<keyword evidence="3" id="KW-1185">Reference proteome</keyword>
<gene>
    <name evidence="2" type="ORF">ACFOUV_15240</name>
</gene>
<proteinExistence type="predicted"/>
<dbReference type="RefSeq" id="WP_379497639.1">
    <property type="nucleotide sequence ID" value="NZ_JBHSAO010000011.1"/>
</dbReference>